<feature type="transmembrane region" description="Helical" evidence="8">
    <location>
        <begin position="221"/>
        <end position="249"/>
    </location>
</feature>
<evidence type="ECO:0000256" key="4">
    <source>
        <dbReference type="ARBA" id="ARBA00022475"/>
    </source>
</evidence>
<feature type="transmembrane region" description="Helical" evidence="8">
    <location>
        <begin position="102"/>
        <end position="121"/>
    </location>
</feature>
<feature type="transmembrane region" description="Helical" evidence="8">
    <location>
        <begin position="75"/>
        <end position="96"/>
    </location>
</feature>
<proteinExistence type="inferred from homology"/>
<protein>
    <submittedName>
        <fullName evidence="9">Iron chelate uptake ABC transporter family permease subunit</fullName>
    </submittedName>
</protein>
<feature type="transmembrane region" description="Helical" evidence="8">
    <location>
        <begin position="175"/>
        <end position="194"/>
    </location>
</feature>
<sequence length="313" mass="33166">MATRLLLPALLAYLVAAALFLTWGARGDWGFVLAFRGEKLAALTLVAAAVAISTIVFQTITANRILTPSIMGFDALYLLIQTGLVFALSGVGAVSLDPLVKFGAETALMLAAALALFSIVLRGAGDLNRMVLTGIIIGVVFRSVTGLMNRMMDPSEFTMIQSATFARFNAVDTRLLWIAALVTLAAAAALMARARELDVLSLGRDAAINLGVDHDRAAKRLLLLVSLLVSVSTALVGPVVFFGLLVSALTHRIAGTFRHDVLLPLSALLAAVILVASQTLFERVLGLQTSVSVVIEALGGIVFIYLILKRPVR</sequence>
<dbReference type="Gene3D" id="1.10.3470.10">
    <property type="entry name" value="ABC transporter involved in vitamin B12 uptake, BtuC"/>
    <property type="match status" value="1"/>
</dbReference>
<dbReference type="Pfam" id="PF01032">
    <property type="entry name" value="FecCD"/>
    <property type="match status" value="1"/>
</dbReference>
<evidence type="ECO:0000313" key="10">
    <source>
        <dbReference type="Proteomes" id="UP001265259"/>
    </source>
</evidence>
<evidence type="ECO:0000256" key="6">
    <source>
        <dbReference type="ARBA" id="ARBA00022989"/>
    </source>
</evidence>
<dbReference type="InterPro" id="IPR037294">
    <property type="entry name" value="ABC_BtuC-like"/>
</dbReference>
<dbReference type="RefSeq" id="WP_311690205.1">
    <property type="nucleotide sequence ID" value="NZ_JAVRHL010000002.1"/>
</dbReference>
<dbReference type="Proteomes" id="UP001265259">
    <property type="component" value="Unassembled WGS sequence"/>
</dbReference>
<keyword evidence="10" id="KW-1185">Reference proteome</keyword>
<dbReference type="EMBL" id="JAVRHL010000002">
    <property type="protein sequence ID" value="MDT0682456.1"/>
    <property type="molecule type" value="Genomic_DNA"/>
</dbReference>
<keyword evidence="4" id="KW-1003">Cell membrane</keyword>
<feature type="transmembrane region" description="Helical" evidence="8">
    <location>
        <begin position="40"/>
        <end position="63"/>
    </location>
</feature>
<reference evidence="9 10" key="1">
    <citation type="submission" date="2023-09" db="EMBL/GenBank/DDBJ databases">
        <authorList>
            <person name="Rey-Velasco X."/>
        </authorList>
    </citation>
    <scope>NUCLEOTIDE SEQUENCE [LARGE SCALE GENOMIC DNA]</scope>
    <source>
        <strain evidence="9 10">F158</strain>
    </source>
</reference>
<dbReference type="InterPro" id="IPR000522">
    <property type="entry name" value="ABC_transptr_permease_BtuC"/>
</dbReference>
<keyword evidence="3" id="KW-0813">Transport</keyword>
<dbReference type="PANTHER" id="PTHR30472:SF19">
    <property type="entry name" value="PETROBACTIN IMPORT SYSTEM PERMEASE PROTEIN YCLO"/>
    <property type="match status" value="1"/>
</dbReference>
<name>A0ABU3DFG4_9RHOB</name>
<evidence type="ECO:0000256" key="2">
    <source>
        <dbReference type="ARBA" id="ARBA00007935"/>
    </source>
</evidence>
<keyword evidence="5 8" id="KW-0812">Transmembrane</keyword>
<comment type="caution">
    <text evidence="9">The sequence shown here is derived from an EMBL/GenBank/DDBJ whole genome shotgun (WGS) entry which is preliminary data.</text>
</comment>
<comment type="similarity">
    <text evidence="2">Belongs to the binding-protein-dependent transport system permease family. FecCD subfamily.</text>
</comment>
<feature type="transmembrane region" description="Helical" evidence="8">
    <location>
        <begin position="261"/>
        <end position="281"/>
    </location>
</feature>
<keyword evidence="6 8" id="KW-1133">Transmembrane helix</keyword>
<evidence type="ECO:0000256" key="3">
    <source>
        <dbReference type="ARBA" id="ARBA00022448"/>
    </source>
</evidence>
<dbReference type="SUPFAM" id="SSF81345">
    <property type="entry name" value="ABC transporter involved in vitamin B12 uptake, BtuC"/>
    <property type="match status" value="1"/>
</dbReference>
<comment type="subcellular location">
    <subcellularLocation>
        <location evidence="1">Cell membrane</location>
        <topology evidence="1">Multi-pass membrane protein</topology>
    </subcellularLocation>
</comment>
<evidence type="ECO:0000313" key="9">
    <source>
        <dbReference type="EMBL" id="MDT0682456.1"/>
    </source>
</evidence>
<gene>
    <name evidence="9" type="ORF">RM543_07160</name>
</gene>
<accession>A0ABU3DFG4</accession>
<keyword evidence="7 8" id="KW-0472">Membrane</keyword>
<evidence type="ECO:0000256" key="8">
    <source>
        <dbReference type="SAM" id="Phobius"/>
    </source>
</evidence>
<evidence type="ECO:0000256" key="1">
    <source>
        <dbReference type="ARBA" id="ARBA00004651"/>
    </source>
</evidence>
<evidence type="ECO:0000256" key="5">
    <source>
        <dbReference type="ARBA" id="ARBA00022692"/>
    </source>
</evidence>
<dbReference type="PANTHER" id="PTHR30472">
    <property type="entry name" value="FERRIC ENTEROBACTIN TRANSPORT SYSTEM PERMEASE PROTEIN"/>
    <property type="match status" value="1"/>
</dbReference>
<organism evidence="9 10">
    <name type="scientific">Tropicimonas omnivorans</name>
    <dbReference type="NCBI Taxonomy" id="3075590"/>
    <lineage>
        <taxon>Bacteria</taxon>
        <taxon>Pseudomonadati</taxon>
        <taxon>Pseudomonadota</taxon>
        <taxon>Alphaproteobacteria</taxon>
        <taxon>Rhodobacterales</taxon>
        <taxon>Roseobacteraceae</taxon>
        <taxon>Tropicimonas</taxon>
    </lineage>
</organism>
<evidence type="ECO:0000256" key="7">
    <source>
        <dbReference type="ARBA" id="ARBA00023136"/>
    </source>
</evidence>
<feature type="transmembrane region" description="Helical" evidence="8">
    <location>
        <begin position="287"/>
        <end position="308"/>
    </location>
</feature>